<dbReference type="AlphaFoldDB" id="A0A3N0IZI6"/>
<protein>
    <recommendedName>
        <fullName evidence="1">LicD/FKTN/FKRP nucleotidyltransferase domain-containing protein</fullName>
    </recommendedName>
</protein>
<reference evidence="5" key="2">
    <citation type="submission" date="2018-05" db="EMBL/GenBank/DDBJ databases">
        <title>Genome Sequencing of selected type strains of the family Eggerthellaceae.</title>
        <authorList>
            <person name="Danylec N."/>
            <person name="Stoll D.A."/>
            <person name="Doetsch A."/>
            <person name="Huch M."/>
        </authorList>
    </citation>
    <scope>NUCLEOTIDE SEQUENCE [LARGE SCALE GENOMIC DNA]</scope>
    <source>
        <strain evidence="5">DSM 16107</strain>
    </source>
</reference>
<gene>
    <name evidence="2" type="ORF">C1876_03810</name>
    <name evidence="3" type="ORF">DMP09_05125</name>
</gene>
<dbReference type="PANTHER" id="PTHR43404">
    <property type="entry name" value="LIPOPOLYSACCHARIDE CHOLINEPHOSPHOTRANSFERASE LICD"/>
    <property type="match status" value="1"/>
</dbReference>
<dbReference type="PANTHER" id="PTHR43404:SF2">
    <property type="entry name" value="LIPOPOLYSACCHARIDE CHOLINEPHOSPHOTRANSFERASE LICD"/>
    <property type="match status" value="1"/>
</dbReference>
<evidence type="ECO:0000259" key="1">
    <source>
        <dbReference type="Pfam" id="PF04991"/>
    </source>
</evidence>
<dbReference type="Pfam" id="PF04991">
    <property type="entry name" value="LicD"/>
    <property type="match status" value="1"/>
</dbReference>
<dbReference type="GO" id="GO:0009100">
    <property type="term" value="P:glycoprotein metabolic process"/>
    <property type="evidence" value="ECO:0007669"/>
    <property type="project" value="UniProtKB-ARBA"/>
</dbReference>
<comment type="caution">
    <text evidence="3">The sequence shown here is derived from an EMBL/GenBank/DDBJ whole genome shotgun (WGS) entry which is preliminary data.</text>
</comment>
<evidence type="ECO:0000313" key="3">
    <source>
        <dbReference type="EMBL" id="RNM42409.1"/>
    </source>
</evidence>
<sequence length="304" mass="34663">MSEERNSPAFERACEGGALAIVQGTVLEMATCLDGICRKHDLRYSLAFGSLIGAVRHKGFIPWDDDIDVLMFRDDLDRFLRIAPDELPDYYEVQHFSLGNTRRYVTRIVDNRTLMRLDSYGERNDLAIWLDIFVLDGIPDGRFGRGIQYLRILWHKAMCAFASFEETVNRSRPGRAWWQQAIIEFCSITHFGSWMDVGERLKKYDAALRRYRCTEGEACFCGVGTYSGERQTWPRASLEDLVEYEFESAVLKGPRDYDSVLSATYGDYMVPPSEGHRAVHSVHVVKHPMFDGNGDEEDGASVVG</sequence>
<name>A0A3N0IZI6_9ACTN</name>
<dbReference type="Proteomes" id="UP000270112">
    <property type="component" value="Unassembled WGS sequence"/>
</dbReference>
<dbReference type="EMBL" id="PPTT01000005">
    <property type="protein sequence ID" value="RDB70371.1"/>
    <property type="molecule type" value="Genomic_DNA"/>
</dbReference>
<evidence type="ECO:0000313" key="4">
    <source>
        <dbReference type="Proteomes" id="UP000253817"/>
    </source>
</evidence>
<dbReference type="OrthoDB" id="3780655at2"/>
<dbReference type="EMBL" id="QICC01000013">
    <property type="protein sequence ID" value="RNM42409.1"/>
    <property type="molecule type" value="Genomic_DNA"/>
</dbReference>
<dbReference type="RefSeq" id="WP_114545400.1">
    <property type="nucleotide sequence ID" value="NZ_PPTT01000005.1"/>
</dbReference>
<dbReference type="Proteomes" id="UP000253817">
    <property type="component" value="Unassembled WGS sequence"/>
</dbReference>
<proteinExistence type="predicted"/>
<feature type="domain" description="LicD/FKTN/FKRP nucleotidyltransferase" evidence="1">
    <location>
        <begin position="37"/>
        <end position="266"/>
    </location>
</feature>
<reference evidence="3" key="3">
    <citation type="journal article" date="2019" name="Microbiol. Resour. Announc.">
        <title>Draft Genome Sequences of Type Strains of Gordonibacter faecihominis, Paraeggerthella hongkongensis, Parvibacter caecicola,Slackia equolifaciens, Slackia faecicanis, and Slackia isoflavoniconvertens.</title>
        <authorList>
            <person name="Danylec N."/>
            <person name="Stoll D.A."/>
            <person name="Dotsch A."/>
            <person name="Huch M."/>
        </authorList>
    </citation>
    <scope>NUCLEOTIDE SEQUENCE</scope>
    <source>
        <strain evidence="3">DSM 16107</strain>
    </source>
</reference>
<dbReference type="InterPro" id="IPR052942">
    <property type="entry name" value="LPS_cholinephosphotransferase"/>
</dbReference>
<keyword evidence="4" id="KW-1185">Reference proteome</keyword>
<reference evidence="2 4" key="1">
    <citation type="journal article" date="2018" name="Elife">
        <title>Discovery and characterization of a prevalent human gut bacterial enzyme sufficient for the inactivation of a family of plant toxins.</title>
        <authorList>
            <person name="Koppel N."/>
            <person name="Bisanz J.E."/>
            <person name="Pandelia M.E."/>
            <person name="Turnbaugh P.J."/>
            <person name="Balskus E.P."/>
        </authorList>
    </citation>
    <scope>NUCLEOTIDE SEQUENCE [LARGE SCALE GENOMIC DNA]</scope>
    <source>
        <strain evidence="2 4">DSM 16107</strain>
    </source>
</reference>
<dbReference type="InterPro" id="IPR007074">
    <property type="entry name" value="LicD/FKTN/FKRP_NTP_transf"/>
</dbReference>
<accession>A0A3N0IZI6</accession>
<evidence type="ECO:0000313" key="2">
    <source>
        <dbReference type="EMBL" id="RDB70371.1"/>
    </source>
</evidence>
<organism evidence="3 5">
    <name type="scientific">Eggerthella sinensis</name>
    <dbReference type="NCBI Taxonomy" id="242230"/>
    <lineage>
        <taxon>Bacteria</taxon>
        <taxon>Bacillati</taxon>
        <taxon>Actinomycetota</taxon>
        <taxon>Coriobacteriia</taxon>
        <taxon>Eggerthellales</taxon>
        <taxon>Eggerthellaceae</taxon>
        <taxon>Eggerthella</taxon>
    </lineage>
</organism>
<evidence type="ECO:0000313" key="5">
    <source>
        <dbReference type="Proteomes" id="UP000270112"/>
    </source>
</evidence>